<name>A0AAW2ELL1_9HYME</name>
<protein>
    <submittedName>
        <fullName evidence="1">Uncharacterized protein</fullName>
    </submittedName>
</protein>
<dbReference type="Proteomes" id="UP001430953">
    <property type="component" value="Unassembled WGS sequence"/>
</dbReference>
<evidence type="ECO:0000313" key="1">
    <source>
        <dbReference type="EMBL" id="KAL0102975.1"/>
    </source>
</evidence>
<organism evidence="1 2">
    <name type="scientific">Cardiocondyla obscurior</name>
    <dbReference type="NCBI Taxonomy" id="286306"/>
    <lineage>
        <taxon>Eukaryota</taxon>
        <taxon>Metazoa</taxon>
        <taxon>Ecdysozoa</taxon>
        <taxon>Arthropoda</taxon>
        <taxon>Hexapoda</taxon>
        <taxon>Insecta</taxon>
        <taxon>Pterygota</taxon>
        <taxon>Neoptera</taxon>
        <taxon>Endopterygota</taxon>
        <taxon>Hymenoptera</taxon>
        <taxon>Apocrita</taxon>
        <taxon>Aculeata</taxon>
        <taxon>Formicoidea</taxon>
        <taxon>Formicidae</taxon>
        <taxon>Myrmicinae</taxon>
        <taxon>Cardiocondyla</taxon>
    </lineage>
</organism>
<sequence length="319" mass="36780">MQSAGSDIFKTIDTFIALLQSPTVSEEMTVENATQAFNCAHFVERTVEKLQAEDNELPFEKCLSRKLERKLFLQNRNVACSDLEKACDKLLECYLKDSRIPIEVLDEYLKLYAQNIGQDRLTIFLNETISNSIATNMIIESLEELGVPLSYMENEALIISWQIAIANGERDDVIECINKMLNDGYIPRLVHLTVESHDDTIKNLVVQNFTPKLNDYDPEICVALIEKTEKKALLKLLQESIQFYVDFVDAVFYFGRNMYLTEGEWCSDFKFEYKHLCRIIKVLLNGPRVIREKVHSRISAVKTQPNNEIWSNVESDITN</sequence>
<gene>
    <name evidence="1" type="ORF">PUN28_018346</name>
</gene>
<reference evidence="1 2" key="1">
    <citation type="submission" date="2023-03" db="EMBL/GenBank/DDBJ databases">
        <title>High recombination rates correlate with genetic variation in Cardiocondyla obscurior ants.</title>
        <authorList>
            <person name="Errbii M."/>
        </authorList>
    </citation>
    <scope>NUCLEOTIDE SEQUENCE [LARGE SCALE GENOMIC DNA]</scope>
    <source>
        <strain evidence="1">Alpha-2009</strain>
        <tissue evidence="1">Whole body</tissue>
    </source>
</reference>
<comment type="caution">
    <text evidence="1">The sequence shown here is derived from an EMBL/GenBank/DDBJ whole genome shotgun (WGS) entry which is preliminary data.</text>
</comment>
<keyword evidence="2" id="KW-1185">Reference proteome</keyword>
<proteinExistence type="predicted"/>
<accession>A0AAW2ELL1</accession>
<dbReference type="AlphaFoldDB" id="A0AAW2ELL1"/>
<evidence type="ECO:0000313" key="2">
    <source>
        <dbReference type="Proteomes" id="UP001430953"/>
    </source>
</evidence>
<dbReference type="EMBL" id="JADYXP020000022">
    <property type="protein sequence ID" value="KAL0102975.1"/>
    <property type="molecule type" value="Genomic_DNA"/>
</dbReference>